<comment type="caution">
    <text evidence="2">The sequence shown here is derived from an EMBL/GenBank/DDBJ whole genome shotgun (WGS) entry which is preliminary data.</text>
</comment>
<feature type="region of interest" description="Disordered" evidence="1">
    <location>
        <begin position="1"/>
        <end position="25"/>
    </location>
</feature>
<evidence type="ECO:0000313" key="3">
    <source>
        <dbReference type="Proteomes" id="UP001437256"/>
    </source>
</evidence>
<dbReference type="Proteomes" id="UP001437256">
    <property type="component" value="Unassembled WGS sequence"/>
</dbReference>
<dbReference type="EMBL" id="JBBXMP010000114">
    <property type="protein sequence ID" value="KAL0062121.1"/>
    <property type="molecule type" value="Genomic_DNA"/>
</dbReference>
<evidence type="ECO:0008006" key="4">
    <source>
        <dbReference type="Google" id="ProtNLM"/>
    </source>
</evidence>
<dbReference type="InterPro" id="IPR010856">
    <property type="entry name" value="Gig2-like"/>
</dbReference>
<dbReference type="Pfam" id="PF07350">
    <property type="entry name" value="Gig2-like"/>
    <property type="match status" value="1"/>
</dbReference>
<gene>
    <name evidence="2" type="ORF">AAF712_011048</name>
</gene>
<dbReference type="PANTHER" id="PTHR30613">
    <property type="entry name" value="UNCHARACTERIZED PROTEIN YBIU-RELATED"/>
    <property type="match status" value="1"/>
</dbReference>
<evidence type="ECO:0000313" key="2">
    <source>
        <dbReference type="EMBL" id="KAL0062121.1"/>
    </source>
</evidence>
<evidence type="ECO:0000256" key="1">
    <source>
        <dbReference type="SAM" id="MobiDB-lite"/>
    </source>
</evidence>
<dbReference type="PANTHER" id="PTHR30613:SF1">
    <property type="entry name" value="DUF1479 DOMAIN PROTEIN (AFU_ORTHOLOGUE AFUA_5G09280)"/>
    <property type="match status" value="1"/>
</dbReference>
<organism evidence="2 3">
    <name type="scientific">Marasmius tenuissimus</name>
    <dbReference type="NCBI Taxonomy" id="585030"/>
    <lineage>
        <taxon>Eukaryota</taxon>
        <taxon>Fungi</taxon>
        <taxon>Dikarya</taxon>
        <taxon>Basidiomycota</taxon>
        <taxon>Agaricomycotina</taxon>
        <taxon>Agaricomycetes</taxon>
        <taxon>Agaricomycetidae</taxon>
        <taxon>Agaricales</taxon>
        <taxon>Marasmiineae</taxon>
        <taxon>Marasmiaceae</taxon>
        <taxon>Marasmius</taxon>
    </lineage>
</organism>
<dbReference type="InterPro" id="IPR027443">
    <property type="entry name" value="IPNS-like_sf"/>
</dbReference>
<reference evidence="2 3" key="1">
    <citation type="submission" date="2024-05" db="EMBL/GenBank/DDBJ databases">
        <title>A draft genome resource for the thread blight pathogen Marasmius tenuissimus strain MS-2.</title>
        <authorList>
            <person name="Yulfo-Soto G.E."/>
            <person name="Baruah I.K."/>
            <person name="Amoako-Attah I."/>
            <person name="Bukari Y."/>
            <person name="Meinhardt L.W."/>
            <person name="Bailey B.A."/>
            <person name="Cohen S.P."/>
        </authorList>
    </citation>
    <scope>NUCLEOTIDE SEQUENCE [LARGE SCALE GENOMIC DNA]</scope>
    <source>
        <strain evidence="2 3">MS-2</strain>
    </source>
</reference>
<dbReference type="Gene3D" id="2.60.120.330">
    <property type="entry name" value="B-lactam Antibiotic, Isopenicillin N Synthase, Chain"/>
    <property type="match status" value="1"/>
</dbReference>
<protein>
    <recommendedName>
        <fullName evidence="4">DUF1479-domain-containing protein</fullName>
    </recommendedName>
</protein>
<feature type="compositionally biased region" description="Polar residues" evidence="1">
    <location>
        <begin position="1"/>
        <end position="15"/>
    </location>
</feature>
<keyword evidence="3" id="KW-1185">Reference proteome</keyword>
<accession>A0ABR2ZKB0</accession>
<proteinExistence type="predicted"/>
<name>A0ABR2ZKB0_9AGAR</name>
<sequence length="442" mass="50408">MIPSVQASSQHSNGPKEQYSQDKFKKGLGSEDLTKDYPARFVELKKQLWNDKISQSWVEVLNELEATAERITKHGTDEALQWKQDIRDYATKNKDFVTGFPPDNIQIFELYNAPAQIEARTHPGMISTQKSLLSLLHISDPKPEVHEVDLRCPISYFDRLRIRLPGDKTYTLGPHVDGGSVERWEDPDYRSVYQRILEGNWKEYDPFDVKYRAKAKQDLYHGPNNCSIFRPWQGWTSLSTTGPTEGTLRVLPALNVVTAYMLLRPFFRRKVDAPADSLKAEDWEVDLDSPELHGCILGGKQKFSNESHPHLRLDQTLISIPKVEPGDQVYWFCDVLHAVEFEHQGKEDSSVMYIPAAPLTVINAQYLRRQRETFVAGLPAPDFPSGDGESKFTVGRVKHDSIVSKEGRQAIGLEPFTFEEDVNDSQKLEFFKEVNRALGLSV</sequence>
<dbReference type="SUPFAM" id="SSF51197">
    <property type="entry name" value="Clavaminate synthase-like"/>
    <property type="match status" value="1"/>
</dbReference>